<feature type="transmembrane region" description="Helical" evidence="1">
    <location>
        <begin position="12"/>
        <end position="28"/>
    </location>
</feature>
<keyword evidence="1" id="KW-1133">Transmembrane helix</keyword>
<feature type="transmembrane region" description="Helical" evidence="1">
    <location>
        <begin position="35"/>
        <end position="51"/>
    </location>
</feature>
<name>A0ABD5SP87_9EURY</name>
<dbReference type="Pfam" id="PF24460">
    <property type="entry name" value="DUF7575"/>
    <property type="match status" value="1"/>
</dbReference>
<gene>
    <name evidence="3" type="ORF">ACFQE6_18090</name>
</gene>
<evidence type="ECO:0000313" key="4">
    <source>
        <dbReference type="Proteomes" id="UP001596383"/>
    </source>
</evidence>
<feature type="domain" description="DUF7575" evidence="2">
    <location>
        <begin position="102"/>
        <end position="128"/>
    </location>
</feature>
<dbReference type="EMBL" id="JBHSWV010000297">
    <property type="protein sequence ID" value="MFC6766823.1"/>
    <property type="molecule type" value="Genomic_DNA"/>
</dbReference>
<keyword evidence="4" id="KW-1185">Reference proteome</keyword>
<dbReference type="Proteomes" id="UP001596383">
    <property type="component" value="Unassembled WGS sequence"/>
</dbReference>
<proteinExistence type="predicted"/>
<accession>A0ABD5SP87</accession>
<sequence>MGTETSERRPWLALLLGALVTGLGHVYLRRWRRAAGWVLLAVGVAWVFVPPEALQSIQSSTLSALLAVVPLLLVSALSLLNLYVLTRIQQQPTAMQATEEHDDTLTCPNCGKETDPDLQFCQWCTTRFNPPEES</sequence>
<organism evidence="3 4">
    <name type="scientific">Natrinema soli</name>
    <dbReference type="NCBI Taxonomy" id="1930624"/>
    <lineage>
        <taxon>Archaea</taxon>
        <taxon>Methanobacteriati</taxon>
        <taxon>Methanobacteriota</taxon>
        <taxon>Stenosarchaea group</taxon>
        <taxon>Halobacteria</taxon>
        <taxon>Halobacteriales</taxon>
        <taxon>Natrialbaceae</taxon>
        <taxon>Natrinema</taxon>
    </lineage>
</organism>
<dbReference type="RefSeq" id="WP_273739769.1">
    <property type="nucleotide sequence ID" value="NZ_JAQIVI010000297.1"/>
</dbReference>
<keyword evidence="1" id="KW-0812">Transmembrane</keyword>
<keyword evidence="1" id="KW-0472">Membrane</keyword>
<protein>
    <submittedName>
        <fullName evidence="3">DUF6677 family protein</fullName>
    </submittedName>
</protein>
<dbReference type="AlphaFoldDB" id="A0ABD5SP87"/>
<evidence type="ECO:0000256" key="1">
    <source>
        <dbReference type="SAM" id="Phobius"/>
    </source>
</evidence>
<comment type="caution">
    <text evidence="3">The sequence shown here is derived from an EMBL/GenBank/DDBJ whole genome shotgun (WGS) entry which is preliminary data.</text>
</comment>
<dbReference type="InterPro" id="IPR055997">
    <property type="entry name" value="DUF7575"/>
</dbReference>
<evidence type="ECO:0000259" key="2">
    <source>
        <dbReference type="Pfam" id="PF24460"/>
    </source>
</evidence>
<reference evidence="3 4" key="1">
    <citation type="journal article" date="2019" name="Int. J. Syst. Evol. Microbiol.">
        <title>The Global Catalogue of Microorganisms (GCM) 10K type strain sequencing project: providing services to taxonomists for standard genome sequencing and annotation.</title>
        <authorList>
            <consortium name="The Broad Institute Genomics Platform"/>
            <consortium name="The Broad Institute Genome Sequencing Center for Infectious Disease"/>
            <person name="Wu L."/>
            <person name="Ma J."/>
        </authorList>
    </citation>
    <scope>NUCLEOTIDE SEQUENCE [LARGE SCALE GENOMIC DNA]</scope>
    <source>
        <strain evidence="3 4">LMG 29247</strain>
    </source>
</reference>
<evidence type="ECO:0000313" key="3">
    <source>
        <dbReference type="EMBL" id="MFC6766823.1"/>
    </source>
</evidence>
<feature type="transmembrane region" description="Helical" evidence="1">
    <location>
        <begin position="63"/>
        <end position="85"/>
    </location>
</feature>